<dbReference type="Proteomes" id="UP000028252">
    <property type="component" value="Unassembled WGS sequence"/>
</dbReference>
<protein>
    <submittedName>
        <fullName evidence="2">Uncharacterized protein</fullName>
    </submittedName>
</protein>
<reference evidence="2 3" key="1">
    <citation type="submission" date="2014-04" db="EMBL/GenBank/DDBJ databases">
        <title>Marinobacterium kochiensis sp. nov., isolated from sediment sample collected from Kochi backwaters in Kerala, India.</title>
        <authorList>
            <person name="Singh A."/>
            <person name="Pinnaka A.K."/>
        </authorList>
    </citation>
    <scope>NUCLEOTIDE SEQUENCE [LARGE SCALE GENOMIC DNA]</scope>
    <source>
        <strain evidence="2 3">AK27</strain>
    </source>
</reference>
<evidence type="ECO:0000313" key="2">
    <source>
        <dbReference type="EMBL" id="KEA65599.1"/>
    </source>
</evidence>
<sequence>MKTLDSKAQLAVSALLGLIVLHTMMLVALFTHAALSPPDFVGPLNAAVIALQLMAILLIYCNNQQRYTWVLLAAVVSIPGVGPHKFLLEPDALQLSPVILSGTLFILMLTRYAIWTDRQRVSTAGN</sequence>
<keyword evidence="1" id="KW-0812">Transmembrane</keyword>
<accession>A0A081G494</accession>
<dbReference type="STRING" id="1232683.ADIMK_0121"/>
<feature type="transmembrane region" description="Helical" evidence="1">
    <location>
        <begin position="92"/>
        <end position="114"/>
    </location>
</feature>
<keyword evidence="1" id="KW-1133">Transmembrane helix</keyword>
<proteinExistence type="predicted"/>
<gene>
    <name evidence="2" type="ORF">ADIMK_0121</name>
</gene>
<dbReference type="PATRIC" id="fig|1232683.4.peg.118"/>
<keyword evidence="3" id="KW-1185">Reference proteome</keyword>
<keyword evidence="1" id="KW-0472">Membrane</keyword>
<feature type="transmembrane region" description="Helical" evidence="1">
    <location>
        <begin position="40"/>
        <end position="60"/>
    </location>
</feature>
<dbReference type="OrthoDB" id="9909879at2"/>
<comment type="caution">
    <text evidence="2">The sequence shown here is derived from an EMBL/GenBank/DDBJ whole genome shotgun (WGS) entry which is preliminary data.</text>
</comment>
<dbReference type="eggNOG" id="ENOG503193Y">
    <property type="taxonomic scope" value="Bacteria"/>
</dbReference>
<dbReference type="AlphaFoldDB" id="A0A081G494"/>
<organism evidence="2 3">
    <name type="scientific">Marinobacterium lacunae</name>
    <dbReference type="NCBI Taxonomy" id="1232683"/>
    <lineage>
        <taxon>Bacteria</taxon>
        <taxon>Pseudomonadati</taxon>
        <taxon>Pseudomonadota</taxon>
        <taxon>Gammaproteobacteria</taxon>
        <taxon>Oceanospirillales</taxon>
        <taxon>Oceanospirillaceae</taxon>
        <taxon>Marinobacterium</taxon>
    </lineage>
</organism>
<dbReference type="RefSeq" id="WP_051692240.1">
    <property type="nucleotide sequence ID" value="NZ_JMQN01000007.1"/>
</dbReference>
<name>A0A081G494_9GAMM</name>
<feature type="transmembrane region" description="Helical" evidence="1">
    <location>
        <begin position="12"/>
        <end position="34"/>
    </location>
</feature>
<dbReference type="EMBL" id="JMQN01000007">
    <property type="protein sequence ID" value="KEA65599.1"/>
    <property type="molecule type" value="Genomic_DNA"/>
</dbReference>
<evidence type="ECO:0000313" key="3">
    <source>
        <dbReference type="Proteomes" id="UP000028252"/>
    </source>
</evidence>
<feature type="transmembrane region" description="Helical" evidence="1">
    <location>
        <begin position="67"/>
        <end position="86"/>
    </location>
</feature>
<evidence type="ECO:0000256" key="1">
    <source>
        <dbReference type="SAM" id="Phobius"/>
    </source>
</evidence>